<protein>
    <submittedName>
        <fullName evidence="1">C_GCAxxG_C_C family protein</fullName>
    </submittedName>
</protein>
<dbReference type="STRING" id="526218.Sterm_3274"/>
<dbReference type="SUPFAM" id="SSF48695">
    <property type="entry name" value="Multiheme cytochromes"/>
    <property type="match status" value="1"/>
</dbReference>
<accession>D1APT1</accession>
<dbReference type="KEGG" id="str:Sterm_3274"/>
<dbReference type="InterPro" id="IPR010181">
    <property type="entry name" value="CGCAxxGCC_motif"/>
</dbReference>
<dbReference type="RefSeq" id="WP_012862697.1">
    <property type="nucleotide sequence ID" value="NC_013517.1"/>
</dbReference>
<sequence>MDEIDLMIADLANENKNCTQIMYKLMQEITQKEDNEELTKVLYSLGGGVHSGKMCGIVTGGAIAINLLAKDDSPEEHQKFKEIIKEFVEWFENTYGSVECKILDPEEKREVCPVMLKESFLKILSLLEENNIDLYE</sequence>
<organism evidence="1 2">
    <name type="scientific">Sebaldella termitidis (strain ATCC 33386 / NCTC 11300)</name>
    <dbReference type="NCBI Taxonomy" id="526218"/>
    <lineage>
        <taxon>Bacteria</taxon>
        <taxon>Fusobacteriati</taxon>
        <taxon>Fusobacteriota</taxon>
        <taxon>Fusobacteriia</taxon>
        <taxon>Fusobacteriales</taxon>
        <taxon>Leptotrichiaceae</taxon>
        <taxon>Sebaldella</taxon>
    </lineage>
</organism>
<dbReference type="Proteomes" id="UP000000845">
    <property type="component" value="Chromosome"/>
</dbReference>
<dbReference type="AlphaFoldDB" id="D1APT1"/>
<evidence type="ECO:0000313" key="1">
    <source>
        <dbReference type="EMBL" id="ACZ10115.1"/>
    </source>
</evidence>
<evidence type="ECO:0000313" key="2">
    <source>
        <dbReference type="Proteomes" id="UP000000845"/>
    </source>
</evidence>
<dbReference type="InterPro" id="IPR036280">
    <property type="entry name" value="Multihaem_cyt_sf"/>
</dbReference>
<reference evidence="1 2" key="2">
    <citation type="journal article" date="2010" name="Stand. Genomic Sci.">
        <title>Complete genome sequence of Sebaldella termitidis type strain (NCTC 11300).</title>
        <authorList>
            <person name="Harmon-Smith M."/>
            <person name="Celia L."/>
            <person name="Chertkov O."/>
            <person name="Lapidus A."/>
            <person name="Copeland A."/>
            <person name="Glavina Del Rio T."/>
            <person name="Nolan M."/>
            <person name="Lucas S."/>
            <person name="Tice H."/>
            <person name="Cheng J.F."/>
            <person name="Han C."/>
            <person name="Detter J.C."/>
            <person name="Bruce D."/>
            <person name="Goodwin L."/>
            <person name="Pitluck S."/>
            <person name="Pati A."/>
            <person name="Liolios K."/>
            <person name="Ivanova N."/>
            <person name="Mavromatis K."/>
            <person name="Mikhailova N."/>
            <person name="Chen A."/>
            <person name="Palaniappan K."/>
            <person name="Land M."/>
            <person name="Hauser L."/>
            <person name="Chang Y.J."/>
            <person name="Jeffries C.D."/>
            <person name="Brettin T."/>
            <person name="Goker M."/>
            <person name="Beck B."/>
            <person name="Bristow J."/>
            <person name="Eisen J.A."/>
            <person name="Markowitz V."/>
            <person name="Hugenholtz P."/>
            <person name="Kyrpides N.C."/>
            <person name="Klenk H.P."/>
            <person name="Chen F."/>
        </authorList>
    </citation>
    <scope>NUCLEOTIDE SEQUENCE [LARGE SCALE GENOMIC DNA]</scope>
    <source>
        <strain evidence="2">ATCC 33386 / NCTC 11300</strain>
    </source>
</reference>
<keyword evidence="2" id="KW-1185">Reference proteome</keyword>
<proteinExistence type="predicted"/>
<name>D1APT1_SEBTE</name>
<dbReference type="EMBL" id="CP001739">
    <property type="protein sequence ID" value="ACZ10115.1"/>
    <property type="molecule type" value="Genomic_DNA"/>
</dbReference>
<dbReference type="HOGENOM" id="CLU_091283_1_1_0"/>
<gene>
    <name evidence="1" type="ordered locus">Sterm_3274</name>
</gene>
<reference evidence="2" key="1">
    <citation type="submission" date="2009-09" db="EMBL/GenBank/DDBJ databases">
        <title>The complete chromosome of Sebaldella termitidis ATCC 33386.</title>
        <authorList>
            <consortium name="US DOE Joint Genome Institute (JGI-PGF)"/>
            <person name="Lucas S."/>
            <person name="Copeland A."/>
            <person name="Lapidus A."/>
            <person name="Glavina del Rio T."/>
            <person name="Dalin E."/>
            <person name="Tice H."/>
            <person name="Bruce D."/>
            <person name="Goodwin L."/>
            <person name="Pitluck S."/>
            <person name="Kyrpides N."/>
            <person name="Mavromatis K."/>
            <person name="Ivanova N."/>
            <person name="Mikhailova N."/>
            <person name="Sims D."/>
            <person name="Meincke L."/>
            <person name="Brettin T."/>
            <person name="Detter J.C."/>
            <person name="Han C."/>
            <person name="Larimer F."/>
            <person name="Land M."/>
            <person name="Hauser L."/>
            <person name="Markowitz V."/>
            <person name="Cheng J.F."/>
            <person name="Hugenholtz P."/>
            <person name="Woyke T."/>
            <person name="Wu D."/>
            <person name="Eisen J.A."/>
        </authorList>
    </citation>
    <scope>NUCLEOTIDE SEQUENCE [LARGE SCALE GENOMIC DNA]</scope>
    <source>
        <strain evidence="2">ATCC 33386 / NCTC 11300</strain>
    </source>
</reference>
<dbReference type="Pfam" id="PF09719">
    <property type="entry name" value="C_GCAxxG_C_C"/>
    <property type="match status" value="1"/>
</dbReference>
<dbReference type="NCBIfam" id="TIGR01909">
    <property type="entry name" value="C_GCAxxG_C_C"/>
    <property type="match status" value="1"/>
</dbReference>